<evidence type="ECO:0000256" key="1">
    <source>
        <dbReference type="ARBA" id="ARBA00023015"/>
    </source>
</evidence>
<keyword evidence="7" id="KW-1185">Reference proteome</keyword>
<evidence type="ECO:0000313" key="7">
    <source>
        <dbReference type="Proteomes" id="UP001267710"/>
    </source>
</evidence>
<dbReference type="InterPro" id="IPR009057">
    <property type="entry name" value="Homeodomain-like_sf"/>
</dbReference>
<dbReference type="Gene3D" id="1.10.357.10">
    <property type="entry name" value="Tetracycline Repressor, domain 2"/>
    <property type="match status" value="1"/>
</dbReference>
<gene>
    <name evidence="6" type="ORF">QE399_003149</name>
</gene>
<sequence length="219" mass="24506">MPTRNKAGESSAVVSRKPQQERSLVRYNLLLDAANELLLTQDIAEIGLYQVADRAGVPAASAYHFFPSPGAVFTALAERYQIELASVMESARPPADGRWQTLLSEMAAVFVRCYNQNLPMSKVILGGAARQDLALFDERFIEALSMRLVVLCDALYHMPMIRDLQHRLHVMLTIVNGIWSLSFSRHGQITKEFEAEAAVAAIAYCRTFLPEFMEPKTFP</sequence>
<reference evidence="6 7" key="1">
    <citation type="submission" date="2023-08" db="EMBL/GenBank/DDBJ databases">
        <title>Functional and genomic diversity of the sorghum phyllosphere microbiome.</title>
        <authorList>
            <person name="Shade A."/>
        </authorList>
    </citation>
    <scope>NUCLEOTIDE SEQUENCE [LARGE SCALE GENOMIC DNA]</scope>
    <source>
        <strain evidence="6 7">SORGH_AS_0335</strain>
    </source>
</reference>
<evidence type="ECO:0000259" key="5">
    <source>
        <dbReference type="PROSITE" id="PS50977"/>
    </source>
</evidence>
<dbReference type="PANTHER" id="PTHR30055">
    <property type="entry name" value="HTH-TYPE TRANSCRIPTIONAL REGULATOR RUTR"/>
    <property type="match status" value="1"/>
</dbReference>
<proteinExistence type="predicted"/>
<dbReference type="InterPro" id="IPR001647">
    <property type="entry name" value="HTH_TetR"/>
</dbReference>
<dbReference type="PROSITE" id="PS50977">
    <property type="entry name" value="HTH_TETR_2"/>
    <property type="match status" value="1"/>
</dbReference>
<dbReference type="EMBL" id="JAVIZX010000001">
    <property type="protein sequence ID" value="MDR6215460.1"/>
    <property type="molecule type" value="Genomic_DNA"/>
</dbReference>
<dbReference type="Proteomes" id="UP001267710">
    <property type="component" value="Unassembled WGS sequence"/>
</dbReference>
<feature type="domain" description="HTH tetR-type" evidence="5">
    <location>
        <begin position="24"/>
        <end position="84"/>
    </location>
</feature>
<organism evidence="6 7">
    <name type="scientific">Paracidovorax wautersii</name>
    <dbReference type="NCBI Taxonomy" id="1177982"/>
    <lineage>
        <taxon>Bacteria</taxon>
        <taxon>Pseudomonadati</taxon>
        <taxon>Pseudomonadota</taxon>
        <taxon>Betaproteobacteria</taxon>
        <taxon>Burkholderiales</taxon>
        <taxon>Comamonadaceae</taxon>
        <taxon>Paracidovorax</taxon>
    </lineage>
</organism>
<comment type="caution">
    <text evidence="6">The sequence shown here is derived from an EMBL/GenBank/DDBJ whole genome shotgun (WGS) entry which is preliminary data.</text>
</comment>
<name>A0ABU1IE02_9BURK</name>
<evidence type="ECO:0000313" key="6">
    <source>
        <dbReference type="EMBL" id="MDR6215460.1"/>
    </source>
</evidence>
<dbReference type="PANTHER" id="PTHR30055:SF234">
    <property type="entry name" value="HTH-TYPE TRANSCRIPTIONAL REGULATOR BETI"/>
    <property type="match status" value="1"/>
</dbReference>
<evidence type="ECO:0000256" key="3">
    <source>
        <dbReference type="ARBA" id="ARBA00023163"/>
    </source>
</evidence>
<evidence type="ECO:0000256" key="4">
    <source>
        <dbReference type="PROSITE-ProRule" id="PRU00335"/>
    </source>
</evidence>
<dbReference type="SUPFAM" id="SSF46689">
    <property type="entry name" value="Homeodomain-like"/>
    <property type="match status" value="1"/>
</dbReference>
<feature type="DNA-binding region" description="H-T-H motif" evidence="4">
    <location>
        <begin position="47"/>
        <end position="66"/>
    </location>
</feature>
<dbReference type="InterPro" id="IPR050109">
    <property type="entry name" value="HTH-type_TetR-like_transc_reg"/>
</dbReference>
<keyword evidence="1" id="KW-0805">Transcription regulation</keyword>
<protein>
    <submittedName>
        <fullName evidence="6">AcrR family transcriptional regulator</fullName>
    </submittedName>
</protein>
<keyword evidence="3" id="KW-0804">Transcription</keyword>
<accession>A0ABU1IE02</accession>
<evidence type="ECO:0000256" key="2">
    <source>
        <dbReference type="ARBA" id="ARBA00023125"/>
    </source>
</evidence>
<dbReference type="Pfam" id="PF00440">
    <property type="entry name" value="TetR_N"/>
    <property type="match status" value="1"/>
</dbReference>
<keyword evidence="2 4" id="KW-0238">DNA-binding</keyword>